<dbReference type="AlphaFoldDB" id="A0A434AUE5"/>
<sequence length="347" mass="41195">MSKFIILFFLLFNFFYSNAQIKELQKLYSKGEFDLVIQKGRSMVLNEETELGINLLIGRAYADKKKFGDAIPYLERANSIKSIKNESKTWVLAYLGVCYFTFDEIEKAHQLIQQSIDLHGSRKVTKFAQRYRYLFQNTSFYSDWEVESSEHFRFHLQNSKIAGNLNIYMAKQEVLYKRLTTFFEYKLTKKIDIYIWADKYEAYRKLKRPLNYSNTDLCIINVSDDENMDFELCHLFVNKIIKPKKRSMLLNEGLAVYINNMDKNLFLLARKSIPKKKFNVLELWEEPTRYERNLSYPVGGALIEFLINKGGKAKLQKFLEEQTIENAEAIYPNFDQWMKTFEAMLMR</sequence>
<dbReference type="Proteomes" id="UP000282985">
    <property type="component" value="Unassembled WGS sequence"/>
</dbReference>
<dbReference type="SUPFAM" id="SSF48452">
    <property type="entry name" value="TPR-like"/>
    <property type="match status" value="1"/>
</dbReference>
<accession>A0A434AUE5</accession>
<evidence type="ECO:0000313" key="1">
    <source>
        <dbReference type="EMBL" id="RUT77957.1"/>
    </source>
</evidence>
<comment type="caution">
    <text evidence="1">The sequence shown here is derived from an EMBL/GenBank/DDBJ whole genome shotgun (WGS) entry which is preliminary data.</text>
</comment>
<evidence type="ECO:0008006" key="3">
    <source>
        <dbReference type="Google" id="ProtNLM"/>
    </source>
</evidence>
<dbReference type="EMBL" id="RJJX01000013">
    <property type="protein sequence ID" value="RUT77957.1"/>
    <property type="molecule type" value="Genomic_DNA"/>
</dbReference>
<keyword evidence="2" id="KW-1185">Reference proteome</keyword>
<dbReference type="Gene3D" id="1.25.40.10">
    <property type="entry name" value="Tetratricopeptide repeat domain"/>
    <property type="match status" value="1"/>
</dbReference>
<name>A0A434AUE5_9BACT</name>
<proteinExistence type="predicted"/>
<dbReference type="RefSeq" id="WP_127343987.1">
    <property type="nucleotide sequence ID" value="NZ_RJJX01000013.1"/>
</dbReference>
<organism evidence="1 2">
    <name type="scientific">Ancylomarina longa</name>
    <dbReference type="NCBI Taxonomy" id="2487017"/>
    <lineage>
        <taxon>Bacteria</taxon>
        <taxon>Pseudomonadati</taxon>
        <taxon>Bacteroidota</taxon>
        <taxon>Bacteroidia</taxon>
        <taxon>Marinilabiliales</taxon>
        <taxon>Marinifilaceae</taxon>
        <taxon>Ancylomarina</taxon>
    </lineage>
</organism>
<dbReference type="InterPro" id="IPR011990">
    <property type="entry name" value="TPR-like_helical_dom_sf"/>
</dbReference>
<protein>
    <recommendedName>
        <fullName evidence="3">Tetratricopeptide repeat protein</fullName>
    </recommendedName>
</protein>
<reference evidence="1 2" key="1">
    <citation type="submission" date="2018-11" db="EMBL/GenBank/DDBJ databases">
        <title>Parancylomarina longa gen. nov., sp. nov., isolated from sediments of southern Okinawa.</title>
        <authorList>
            <person name="Fu T."/>
        </authorList>
    </citation>
    <scope>NUCLEOTIDE SEQUENCE [LARGE SCALE GENOMIC DNA]</scope>
    <source>
        <strain evidence="1 2">T3-2 S1-C</strain>
    </source>
</reference>
<evidence type="ECO:0000313" key="2">
    <source>
        <dbReference type="Proteomes" id="UP000282985"/>
    </source>
</evidence>
<gene>
    <name evidence="1" type="ORF">DLK05_10790</name>
</gene>
<dbReference type="OrthoDB" id="1234389at2"/>